<organism evidence="1 2">
    <name type="scientific">Rickenella mellea</name>
    <dbReference type="NCBI Taxonomy" id="50990"/>
    <lineage>
        <taxon>Eukaryota</taxon>
        <taxon>Fungi</taxon>
        <taxon>Dikarya</taxon>
        <taxon>Basidiomycota</taxon>
        <taxon>Agaricomycotina</taxon>
        <taxon>Agaricomycetes</taxon>
        <taxon>Hymenochaetales</taxon>
        <taxon>Rickenellaceae</taxon>
        <taxon>Rickenella</taxon>
    </lineage>
</organism>
<dbReference type="Proteomes" id="UP000294933">
    <property type="component" value="Unassembled WGS sequence"/>
</dbReference>
<accession>A0A4R5XEW3</accession>
<dbReference type="EMBL" id="ML170156">
    <property type="protein sequence ID" value="TDL29282.1"/>
    <property type="molecule type" value="Genomic_DNA"/>
</dbReference>
<keyword evidence="2" id="KW-1185">Reference proteome</keyword>
<sequence>MALVSESHISHGFHVRFSDENSSALNGFNVHFGNLNGKGAGRSKRRLCEILKIRTVQSLCVFRILHRRKRHGNFQAQISNRYLFHVLNIPIAGHGGSRRKTDFLPFQRFNSTSYRISLADFLLFIRQRGSREKNKFPCSPRDAFYRDCPRQLYCFTLSMGVKYFIVSYFTAAPSMRFVCTTSSAPDIKEMLSR</sequence>
<protein>
    <submittedName>
        <fullName evidence="1">Uncharacterized protein</fullName>
    </submittedName>
</protein>
<name>A0A4R5XEW3_9AGAM</name>
<evidence type="ECO:0000313" key="2">
    <source>
        <dbReference type="Proteomes" id="UP000294933"/>
    </source>
</evidence>
<dbReference type="AlphaFoldDB" id="A0A4R5XEW3"/>
<proteinExistence type="predicted"/>
<reference evidence="1 2" key="1">
    <citation type="submission" date="2018-06" db="EMBL/GenBank/DDBJ databases">
        <title>A transcriptomic atlas of mushroom development highlights an independent origin of complex multicellularity.</title>
        <authorList>
            <consortium name="DOE Joint Genome Institute"/>
            <person name="Krizsan K."/>
            <person name="Almasi E."/>
            <person name="Merenyi Z."/>
            <person name="Sahu N."/>
            <person name="Viragh M."/>
            <person name="Koszo T."/>
            <person name="Mondo S."/>
            <person name="Kiss B."/>
            <person name="Balint B."/>
            <person name="Kues U."/>
            <person name="Barry K."/>
            <person name="Hegedus J.C."/>
            <person name="Henrissat B."/>
            <person name="Johnson J."/>
            <person name="Lipzen A."/>
            <person name="Ohm R."/>
            <person name="Nagy I."/>
            <person name="Pangilinan J."/>
            <person name="Yan J."/>
            <person name="Xiong Y."/>
            <person name="Grigoriev I.V."/>
            <person name="Hibbett D.S."/>
            <person name="Nagy L.G."/>
        </authorList>
    </citation>
    <scope>NUCLEOTIDE SEQUENCE [LARGE SCALE GENOMIC DNA]</scope>
    <source>
        <strain evidence="1 2">SZMC22713</strain>
    </source>
</reference>
<gene>
    <name evidence="1" type="ORF">BD410DRAFT_779643</name>
</gene>
<evidence type="ECO:0000313" key="1">
    <source>
        <dbReference type="EMBL" id="TDL29282.1"/>
    </source>
</evidence>
<dbReference type="VEuPathDB" id="FungiDB:BD410DRAFT_779643"/>